<dbReference type="InterPro" id="IPR000515">
    <property type="entry name" value="MetI-like"/>
</dbReference>
<dbReference type="SUPFAM" id="SSF161098">
    <property type="entry name" value="MetI-like"/>
    <property type="match status" value="1"/>
</dbReference>
<dbReference type="PROSITE" id="PS50928">
    <property type="entry name" value="ABC_TM1"/>
    <property type="match status" value="1"/>
</dbReference>
<dbReference type="RefSeq" id="WP_073049864.1">
    <property type="nucleotide sequence ID" value="NZ_FQZL01000019.1"/>
</dbReference>
<evidence type="ECO:0000259" key="9">
    <source>
        <dbReference type="PROSITE" id="PS50928"/>
    </source>
</evidence>
<evidence type="ECO:0000256" key="6">
    <source>
        <dbReference type="ARBA" id="ARBA00022989"/>
    </source>
</evidence>
<evidence type="ECO:0000256" key="8">
    <source>
        <dbReference type="RuleBase" id="RU363032"/>
    </source>
</evidence>
<dbReference type="InterPro" id="IPR035906">
    <property type="entry name" value="MetI-like_sf"/>
</dbReference>
<dbReference type="Pfam" id="PF00528">
    <property type="entry name" value="BPD_transp_1"/>
    <property type="match status" value="1"/>
</dbReference>
<dbReference type="EMBL" id="FQZL01000019">
    <property type="protein sequence ID" value="SHJ39123.1"/>
    <property type="molecule type" value="Genomic_DNA"/>
</dbReference>
<keyword evidence="7 8" id="KW-0472">Membrane</keyword>
<dbReference type="InterPro" id="IPR051789">
    <property type="entry name" value="Bact_Polyamine_Transport"/>
</dbReference>
<feature type="transmembrane region" description="Helical" evidence="8">
    <location>
        <begin position="59"/>
        <end position="86"/>
    </location>
</feature>
<organism evidence="10 11">
    <name type="scientific">Dethiosulfatibacter aminovorans DSM 17477</name>
    <dbReference type="NCBI Taxonomy" id="1121476"/>
    <lineage>
        <taxon>Bacteria</taxon>
        <taxon>Bacillati</taxon>
        <taxon>Bacillota</taxon>
        <taxon>Tissierellia</taxon>
        <taxon>Dethiosulfatibacter</taxon>
    </lineage>
</organism>
<proteinExistence type="inferred from homology"/>
<keyword evidence="3 8" id="KW-0813">Transport</keyword>
<reference evidence="10 11" key="1">
    <citation type="submission" date="2016-11" db="EMBL/GenBank/DDBJ databases">
        <authorList>
            <person name="Jaros S."/>
            <person name="Januszkiewicz K."/>
            <person name="Wedrychowicz H."/>
        </authorList>
    </citation>
    <scope>NUCLEOTIDE SEQUENCE [LARGE SCALE GENOMIC DNA]</scope>
    <source>
        <strain evidence="10 11">DSM 17477</strain>
    </source>
</reference>
<feature type="transmembrane region" description="Helical" evidence="8">
    <location>
        <begin position="134"/>
        <end position="152"/>
    </location>
</feature>
<keyword evidence="11" id="KW-1185">Reference proteome</keyword>
<evidence type="ECO:0000256" key="1">
    <source>
        <dbReference type="ARBA" id="ARBA00004651"/>
    </source>
</evidence>
<dbReference type="GO" id="GO:0005886">
    <property type="term" value="C:plasma membrane"/>
    <property type="evidence" value="ECO:0007669"/>
    <property type="project" value="UniProtKB-SubCell"/>
</dbReference>
<gene>
    <name evidence="10" type="ORF">SAMN02745751_02443</name>
</gene>
<dbReference type="Proteomes" id="UP000184052">
    <property type="component" value="Unassembled WGS sequence"/>
</dbReference>
<feature type="domain" description="ABC transmembrane type-1" evidence="9">
    <location>
        <begin position="63"/>
        <end position="252"/>
    </location>
</feature>
<dbReference type="OrthoDB" id="57323at2"/>
<dbReference type="PANTHER" id="PTHR43848">
    <property type="entry name" value="PUTRESCINE TRANSPORT SYSTEM PERMEASE PROTEIN POTI"/>
    <property type="match status" value="1"/>
</dbReference>
<evidence type="ECO:0000256" key="4">
    <source>
        <dbReference type="ARBA" id="ARBA00022475"/>
    </source>
</evidence>
<keyword evidence="6 8" id="KW-1133">Transmembrane helix</keyword>
<keyword evidence="4" id="KW-1003">Cell membrane</keyword>
<sequence length="265" mass="29715">MRNRKFNLAIKVWLTATYMLIFIPIFVIIMMSFNETRFGMLPFIFTTRWYVMLFEESNLFPATLLSLELSGTVALTSMFIGTLTALGAQYVPKKVSDALMGVAQLPIIIPWLVQAIALLLLFNLTGLGRSYMGMYLGNLIVVLPYCIMMVLARFNEADRTPEDAARTLGASYPRVFKDVIFPMLVPGIISGGLMSFVVCFNAFAMQFFLAPFGVRTLPMEIFTLIRVGYEPDMNALASIIMTVTIVLVVMLNKLGYSANRLMKSK</sequence>
<dbReference type="Gene3D" id="1.10.3720.10">
    <property type="entry name" value="MetI-like"/>
    <property type="match status" value="1"/>
</dbReference>
<evidence type="ECO:0000313" key="11">
    <source>
        <dbReference type="Proteomes" id="UP000184052"/>
    </source>
</evidence>
<dbReference type="CDD" id="cd06261">
    <property type="entry name" value="TM_PBP2"/>
    <property type="match status" value="1"/>
</dbReference>
<feature type="transmembrane region" description="Helical" evidence="8">
    <location>
        <begin position="12"/>
        <end position="33"/>
    </location>
</feature>
<feature type="transmembrane region" description="Helical" evidence="8">
    <location>
        <begin position="184"/>
        <end position="209"/>
    </location>
</feature>
<dbReference type="AlphaFoldDB" id="A0A1M6IXF3"/>
<evidence type="ECO:0000313" key="10">
    <source>
        <dbReference type="EMBL" id="SHJ39123.1"/>
    </source>
</evidence>
<comment type="subcellular location">
    <subcellularLocation>
        <location evidence="1 8">Cell membrane</location>
        <topology evidence="1 8">Multi-pass membrane protein</topology>
    </subcellularLocation>
</comment>
<evidence type="ECO:0000256" key="3">
    <source>
        <dbReference type="ARBA" id="ARBA00022448"/>
    </source>
</evidence>
<evidence type="ECO:0000256" key="2">
    <source>
        <dbReference type="ARBA" id="ARBA00007069"/>
    </source>
</evidence>
<protein>
    <submittedName>
        <fullName evidence="10">Spermidine/putrescine transport system permease protein</fullName>
    </submittedName>
</protein>
<feature type="transmembrane region" description="Helical" evidence="8">
    <location>
        <begin position="98"/>
        <end position="122"/>
    </location>
</feature>
<dbReference type="GO" id="GO:0055085">
    <property type="term" value="P:transmembrane transport"/>
    <property type="evidence" value="ECO:0007669"/>
    <property type="project" value="InterPro"/>
</dbReference>
<keyword evidence="5 8" id="KW-0812">Transmembrane</keyword>
<accession>A0A1M6IXF3</accession>
<comment type="similarity">
    <text evidence="2">Belongs to the binding-protein-dependent transport system permease family. CysTW subfamily.</text>
</comment>
<evidence type="ECO:0000256" key="7">
    <source>
        <dbReference type="ARBA" id="ARBA00023136"/>
    </source>
</evidence>
<dbReference type="STRING" id="1121476.SAMN02745751_02443"/>
<feature type="transmembrane region" description="Helical" evidence="8">
    <location>
        <begin position="235"/>
        <end position="256"/>
    </location>
</feature>
<dbReference type="PANTHER" id="PTHR43848:SF2">
    <property type="entry name" value="PUTRESCINE TRANSPORT SYSTEM PERMEASE PROTEIN POTI"/>
    <property type="match status" value="1"/>
</dbReference>
<evidence type="ECO:0000256" key="5">
    <source>
        <dbReference type="ARBA" id="ARBA00022692"/>
    </source>
</evidence>
<name>A0A1M6IXF3_9FIRM</name>